<feature type="region of interest" description="Disordered" evidence="1">
    <location>
        <begin position="45"/>
        <end position="79"/>
    </location>
</feature>
<evidence type="ECO:0000313" key="2">
    <source>
        <dbReference type="EMBL" id="KAA0054745.1"/>
    </source>
</evidence>
<dbReference type="EMBL" id="SSTE01008669">
    <property type="protein sequence ID" value="KAA0054745.1"/>
    <property type="molecule type" value="Genomic_DNA"/>
</dbReference>
<evidence type="ECO:0000256" key="1">
    <source>
        <dbReference type="SAM" id="MobiDB-lite"/>
    </source>
</evidence>
<evidence type="ECO:0000313" key="3">
    <source>
        <dbReference type="Proteomes" id="UP000321393"/>
    </source>
</evidence>
<gene>
    <name evidence="2" type="ORF">E6C27_scaffold437G00190</name>
</gene>
<reference evidence="2 3" key="1">
    <citation type="submission" date="2019-08" db="EMBL/GenBank/DDBJ databases">
        <title>Draft genome sequences of two oriental melons (Cucumis melo L. var makuwa).</title>
        <authorList>
            <person name="Kwon S.-Y."/>
        </authorList>
    </citation>
    <scope>NUCLEOTIDE SEQUENCE [LARGE SCALE GENOMIC DNA]</scope>
    <source>
        <strain evidence="3">cv. SW 3</strain>
        <tissue evidence="2">Leaf</tissue>
    </source>
</reference>
<proteinExistence type="predicted"/>
<organism evidence="2 3">
    <name type="scientific">Cucumis melo var. makuwa</name>
    <name type="common">Oriental melon</name>
    <dbReference type="NCBI Taxonomy" id="1194695"/>
    <lineage>
        <taxon>Eukaryota</taxon>
        <taxon>Viridiplantae</taxon>
        <taxon>Streptophyta</taxon>
        <taxon>Embryophyta</taxon>
        <taxon>Tracheophyta</taxon>
        <taxon>Spermatophyta</taxon>
        <taxon>Magnoliopsida</taxon>
        <taxon>eudicotyledons</taxon>
        <taxon>Gunneridae</taxon>
        <taxon>Pentapetalae</taxon>
        <taxon>rosids</taxon>
        <taxon>fabids</taxon>
        <taxon>Cucurbitales</taxon>
        <taxon>Cucurbitaceae</taxon>
        <taxon>Benincaseae</taxon>
        <taxon>Cucumis</taxon>
    </lineage>
</organism>
<feature type="compositionally biased region" description="Low complexity" evidence="1">
    <location>
        <begin position="47"/>
        <end position="72"/>
    </location>
</feature>
<comment type="caution">
    <text evidence="2">The sequence shown here is derived from an EMBL/GenBank/DDBJ whole genome shotgun (WGS) entry which is preliminary data.</text>
</comment>
<name>A0A5A7UM39_CUCMM</name>
<dbReference type="OrthoDB" id="1917367at2759"/>
<sequence length="153" mass="17488">MIVSRDVVIDEEASWNWNEEVSWNWNDEPKDYKFLHFPDNHDELSDIDSPSTLPTSPITPQQSTSSSSASSSEGPLGMRSLRDIYNETEELSQSFNNLTLFCLFGDSKPLNFEEALQNDKWKIAVDEEIKTIKKNDMWELCTLPNGKKVVGVK</sequence>
<protein>
    <submittedName>
        <fullName evidence="2">Copia protein</fullName>
    </submittedName>
</protein>
<accession>A0A5A7UM39</accession>
<dbReference type="Proteomes" id="UP000321393">
    <property type="component" value="Unassembled WGS sequence"/>
</dbReference>
<dbReference type="AlphaFoldDB" id="A0A5A7UM39"/>